<evidence type="ECO:0000313" key="6">
    <source>
        <dbReference type="EMBL" id="CAD5212228.1"/>
    </source>
</evidence>
<evidence type="ECO:0000313" key="9">
    <source>
        <dbReference type="WBParaSite" id="BXY_0699800.1"/>
    </source>
</evidence>
<dbReference type="InterPro" id="IPR033121">
    <property type="entry name" value="PEPTIDASE_A1"/>
</dbReference>
<dbReference type="Pfam" id="PF00026">
    <property type="entry name" value="Asp"/>
    <property type="match status" value="1"/>
</dbReference>
<evidence type="ECO:0000313" key="8">
    <source>
        <dbReference type="Proteomes" id="UP000659654"/>
    </source>
</evidence>
<dbReference type="Proteomes" id="UP000582659">
    <property type="component" value="Unassembled WGS sequence"/>
</dbReference>
<feature type="disulfide bond" evidence="3">
    <location>
        <begin position="380"/>
        <end position="415"/>
    </location>
</feature>
<dbReference type="GO" id="GO:0004190">
    <property type="term" value="F:aspartic-type endopeptidase activity"/>
    <property type="evidence" value="ECO:0007669"/>
    <property type="project" value="InterPro"/>
</dbReference>
<name>A0A1I7S1X0_BURXY</name>
<reference evidence="6" key="2">
    <citation type="submission" date="2020-09" db="EMBL/GenBank/DDBJ databases">
        <authorList>
            <person name="Kikuchi T."/>
        </authorList>
    </citation>
    <scope>NUCLEOTIDE SEQUENCE</scope>
    <source>
        <strain evidence="6">Ka4C1</strain>
    </source>
</reference>
<dbReference type="SMR" id="A0A1I7S1X0"/>
<evidence type="ECO:0000256" key="2">
    <source>
        <dbReference type="PIRSR" id="PIRSR601461-1"/>
    </source>
</evidence>
<dbReference type="PANTHER" id="PTHR47966:SF51">
    <property type="entry name" value="BETA-SITE APP-CLEAVING ENZYME, ISOFORM A-RELATED"/>
    <property type="match status" value="1"/>
</dbReference>
<dbReference type="EMBL" id="CAJFCV020000001">
    <property type="protein sequence ID" value="CAG9090055.1"/>
    <property type="molecule type" value="Genomic_DNA"/>
</dbReference>
<dbReference type="GO" id="GO:0005764">
    <property type="term" value="C:lysosome"/>
    <property type="evidence" value="ECO:0007669"/>
    <property type="project" value="TreeGrafter"/>
</dbReference>
<dbReference type="eggNOG" id="KOG1339">
    <property type="taxonomic scope" value="Eukaryota"/>
</dbReference>
<organism evidence="7 9">
    <name type="scientific">Bursaphelenchus xylophilus</name>
    <name type="common">Pinewood nematode worm</name>
    <name type="synonym">Aphelenchoides xylophilus</name>
    <dbReference type="NCBI Taxonomy" id="6326"/>
    <lineage>
        <taxon>Eukaryota</taxon>
        <taxon>Metazoa</taxon>
        <taxon>Ecdysozoa</taxon>
        <taxon>Nematoda</taxon>
        <taxon>Chromadorea</taxon>
        <taxon>Rhabditida</taxon>
        <taxon>Tylenchina</taxon>
        <taxon>Tylenchomorpha</taxon>
        <taxon>Aphelenchoidea</taxon>
        <taxon>Aphelenchoididae</taxon>
        <taxon>Bursaphelenchus</taxon>
    </lineage>
</organism>
<evidence type="ECO:0000256" key="1">
    <source>
        <dbReference type="ARBA" id="ARBA00007447"/>
    </source>
</evidence>
<evidence type="ECO:0000256" key="4">
    <source>
        <dbReference type="SAM" id="MobiDB-lite"/>
    </source>
</evidence>
<dbReference type="GO" id="GO:0006508">
    <property type="term" value="P:proteolysis"/>
    <property type="evidence" value="ECO:0007669"/>
    <property type="project" value="InterPro"/>
</dbReference>
<evidence type="ECO:0000256" key="3">
    <source>
        <dbReference type="PIRSR" id="PIRSR601461-2"/>
    </source>
</evidence>
<dbReference type="SUPFAM" id="SSF50630">
    <property type="entry name" value="Acid proteases"/>
    <property type="match status" value="1"/>
</dbReference>
<dbReference type="AlphaFoldDB" id="A0A1I7S1X0"/>
<proteinExistence type="inferred from homology"/>
<feature type="compositionally biased region" description="Low complexity" evidence="4">
    <location>
        <begin position="37"/>
        <end position="74"/>
    </location>
</feature>
<feature type="compositionally biased region" description="Acidic residues" evidence="4">
    <location>
        <begin position="82"/>
        <end position="92"/>
    </location>
</feature>
<reference evidence="9" key="1">
    <citation type="submission" date="2016-11" db="UniProtKB">
        <authorList>
            <consortium name="WormBaseParasite"/>
        </authorList>
    </citation>
    <scope>IDENTIFICATION</scope>
</reference>
<feature type="active site" evidence="2">
    <location>
        <position position="350"/>
    </location>
</feature>
<dbReference type="Proteomes" id="UP000095284">
    <property type="component" value="Unplaced"/>
</dbReference>
<dbReference type="Proteomes" id="UP000659654">
    <property type="component" value="Unassembled WGS sequence"/>
</dbReference>
<gene>
    <name evidence="6" type="ORF">BXYJ_LOCUS2815</name>
</gene>
<evidence type="ECO:0000313" key="7">
    <source>
        <dbReference type="Proteomes" id="UP000095284"/>
    </source>
</evidence>
<dbReference type="InterPro" id="IPR001461">
    <property type="entry name" value="Aspartic_peptidase_A1"/>
</dbReference>
<dbReference type="EMBL" id="CAJFDI010000001">
    <property type="protein sequence ID" value="CAD5212228.1"/>
    <property type="molecule type" value="Genomic_DNA"/>
</dbReference>
<feature type="domain" description="Peptidase A1" evidence="5">
    <location>
        <begin position="142"/>
        <end position="451"/>
    </location>
</feature>
<dbReference type="WBParaSite" id="BXY_0699800.1">
    <property type="protein sequence ID" value="BXY_0699800.1"/>
    <property type="gene ID" value="BXY_0699800"/>
</dbReference>
<feature type="region of interest" description="Disordered" evidence="4">
    <location>
        <begin position="34"/>
        <end position="104"/>
    </location>
</feature>
<sequence length="455" mass="51321">MAHTSFIGHISSPENFSFGFKGTAEICNDLCGRENPDTTTTIPTEPTTTPWDETTVAPETTTSPTTDPSTETTTQFVASTTTDEEGDYDGEDGNSRENIDADSDFSENYGQNLRSFANWAQESWNGENTFKVDLFTIDGTTLLGNLTLGSPPLTVRVTFDQTTFTTWITGYHCVYTNGVTCFTQLHKYDPTLSYTATFLNRSMMLDYGNAMAKGEFVQELVVLGTQMSSSFPMFCNIGVANRLDTFFRDVLLDGVVGLAFPPANQTGFLEFLLHAQIFQKPIFSIWLNPRRNLTSDLVAGTIVFGRADKKNCGNVIGSARVVKRPLWEFKIDNITLNNFLIRREINAILDMGSSHIFVPKMDLAKIKKVLKLKNTVRIPCKKYMKLVLRSNRTRLIMKNNNLMRFLERKKTKKYCNLEIREGADDVWILGATFFRRFCVIHNFLKGIIGFAEHLD</sequence>
<accession>A0A1I7S1X0</accession>
<dbReference type="PRINTS" id="PR00792">
    <property type="entry name" value="PEPSIN"/>
</dbReference>
<protein>
    <submittedName>
        <fullName evidence="6">(pine wood nematode) hypothetical protein</fullName>
    </submittedName>
    <submittedName>
        <fullName evidence="9">Peptidase A1 domain-containing protein</fullName>
    </submittedName>
</protein>
<keyword evidence="3" id="KW-1015">Disulfide bond</keyword>
<dbReference type="InterPro" id="IPR034164">
    <property type="entry name" value="Pepsin-like_dom"/>
</dbReference>
<keyword evidence="8" id="KW-1185">Reference proteome</keyword>
<dbReference type="OrthoDB" id="771136at2759"/>
<comment type="similarity">
    <text evidence="1">Belongs to the peptidase A1 family.</text>
</comment>
<dbReference type="CDD" id="cd05471">
    <property type="entry name" value="pepsin_like"/>
    <property type="match status" value="1"/>
</dbReference>
<dbReference type="Gene3D" id="2.40.70.10">
    <property type="entry name" value="Acid Proteases"/>
    <property type="match status" value="2"/>
</dbReference>
<dbReference type="PROSITE" id="PS51767">
    <property type="entry name" value="PEPTIDASE_A1"/>
    <property type="match status" value="1"/>
</dbReference>
<dbReference type="InterPro" id="IPR021109">
    <property type="entry name" value="Peptidase_aspartic_dom_sf"/>
</dbReference>
<feature type="active site" evidence="2">
    <location>
        <position position="160"/>
    </location>
</feature>
<evidence type="ECO:0000259" key="5">
    <source>
        <dbReference type="PROSITE" id="PS51767"/>
    </source>
</evidence>
<dbReference type="PANTHER" id="PTHR47966">
    <property type="entry name" value="BETA-SITE APP-CLEAVING ENZYME, ISOFORM A-RELATED"/>
    <property type="match status" value="1"/>
</dbReference>